<comment type="caution">
    <text evidence="2">The sequence shown here is derived from an EMBL/GenBank/DDBJ whole genome shotgun (WGS) entry which is preliminary data.</text>
</comment>
<evidence type="ECO:0000256" key="1">
    <source>
        <dbReference type="SAM" id="Phobius"/>
    </source>
</evidence>
<accession>A0AA36HYH0</accession>
<reference evidence="2" key="1">
    <citation type="submission" date="2023-08" db="EMBL/GenBank/DDBJ databases">
        <authorList>
            <person name="Chen Y."/>
            <person name="Shah S."/>
            <person name="Dougan E. K."/>
            <person name="Thang M."/>
            <person name="Chan C."/>
        </authorList>
    </citation>
    <scope>NUCLEOTIDE SEQUENCE</scope>
</reference>
<keyword evidence="1" id="KW-1133">Transmembrane helix</keyword>
<feature type="transmembrane region" description="Helical" evidence="1">
    <location>
        <begin position="98"/>
        <end position="119"/>
    </location>
</feature>
<keyword evidence="3" id="KW-1185">Reference proteome</keyword>
<dbReference type="Proteomes" id="UP001178507">
    <property type="component" value="Unassembled WGS sequence"/>
</dbReference>
<feature type="transmembrane region" description="Helical" evidence="1">
    <location>
        <begin position="365"/>
        <end position="384"/>
    </location>
</feature>
<feature type="transmembrane region" description="Helical" evidence="1">
    <location>
        <begin position="390"/>
        <end position="411"/>
    </location>
</feature>
<dbReference type="AlphaFoldDB" id="A0AA36HYH0"/>
<evidence type="ECO:0000313" key="2">
    <source>
        <dbReference type="EMBL" id="CAJ1376458.1"/>
    </source>
</evidence>
<keyword evidence="1" id="KW-0472">Membrane</keyword>
<dbReference type="EMBL" id="CAUJNA010000396">
    <property type="protein sequence ID" value="CAJ1376458.1"/>
    <property type="molecule type" value="Genomic_DNA"/>
</dbReference>
<organism evidence="2 3">
    <name type="scientific">Effrenium voratum</name>
    <dbReference type="NCBI Taxonomy" id="2562239"/>
    <lineage>
        <taxon>Eukaryota</taxon>
        <taxon>Sar</taxon>
        <taxon>Alveolata</taxon>
        <taxon>Dinophyceae</taxon>
        <taxon>Suessiales</taxon>
        <taxon>Symbiodiniaceae</taxon>
        <taxon>Effrenium</taxon>
    </lineage>
</organism>
<keyword evidence="1" id="KW-0812">Transmembrane</keyword>
<gene>
    <name evidence="2" type="ORF">EVOR1521_LOCUS5522</name>
</gene>
<protein>
    <submittedName>
        <fullName evidence="2">Uncharacterized protein</fullName>
    </submittedName>
</protein>
<name>A0AA36HYH0_9DINO</name>
<sequence length="541" mass="61159">MSEKQALGDTAAEASSYDATSQAAVQGAGEAEVSRFFPMQPFWFLEELFPTNYKYLPTYVRVVHSGEHLVLLTGTIANLFLMTKLFLSYQYWNEEMHHAGEFIVVLLSFIFGLVSLQLLSTELVQYSVDLHVKSTEAQKSKDEMVATFHTAVADLDTMLVTSADTQAALAERSLDSHRRDLSNLLLKGLPSKLRAVDLQQFLAFVRQYLKIFEECSADPVEHPFFLVDYAELEGASPEELAEKVGKKAKTKEVKFLSKHVAAETKKASAMRQSWKRVTYVPRKVMKWTGMSKMIKKKPKQAPSPALDDEEFGSFRKESFNKNQEVMWLRWGLGYGFGIEIEESAPFPFNVKGGFFLCTVLSPEHFKLLISFFLGIPLLLLNVFWVKPCSYVILCSMVVTLACIAVVLYDFLDIDAIQRMEVQIKEMQAAVAAVEERRQSTLEFFNRINRLAGFWLHRTLPRLELMKICGDALEDAPRPSHVSELEESLLPVSCWQSDLPEEAKKKTSAALSKLTSRSALEALELVPQVAQELQLCKAKFQA</sequence>
<feature type="transmembrane region" description="Helical" evidence="1">
    <location>
        <begin position="69"/>
        <end position="92"/>
    </location>
</feature>
<proteinExistence type="predicted"/>
<evidence type="ECO:0000313" key="3">
    <source>
        <dbReference type="Proteomes" id="UP001178507"/>
    </source>
</evidence>